<keyword evidence="2" id="KW-0732">Signal</keyword>
<protein>
    <recommendedName>
        <fullName evidence="3">Inosine/uridine-preferring nucleoside hydrolase domain-containing protein</fullName>
    </recommendedName>
</protein>
<organism evidence="4 5">
    <name type="scientific">Rotaria magnacalcarata</name>
    <dbReference type="NCBI Taxonomy" id="392030"/>
    <lineage>
        <taxon>Eukaryota</taxon>
        <taxon>Metazoa</taxon>
        <taxon>Spiralia</taxon>
        <taxon>Gnathifera</taxon>
        <taxon>Rotifera</taxon>
        <taxon>Eurotatoria</taxon>
        <taxon>Bdelloidea</taxon>
        <taxon>Philodinida</taxon>
        <taxon>Philodinidae</taxon>
        <taxon>Rotaria</taxon>
    </lineage>
</organism>
<feature type="non-terminal residue" evidence="4">
    <location>
        <position position="156"/>
    </location>
</feature>
<dbReference type="Gene3D" id="3.90.245.10">
    <property type="entry name" value="Ribonucleoside hydrolase-like"/>
    <property type="match status" value="1"/>
</dbReference>
<evidence type="ECO:0000259" key="3">
    <source>
        <dbReference type="Pfam" id="PF01156"/>
    </source>
</evidence>
<dbReference type="InterPro" id="IPR001910">
    <property type="entry name" value="Inosine/uridine_hydrolase_dom"/>
</dbReference>
<dbReference type="GO" id="GO:0016799">
    <property type="term" value="F:hydrolase activity, hydrolyzing N-glycosyl compounds"/>
    <property type="evidence" value="ECO:0007669"/>
    <property type="project" value="InterPro"/>
</dbReference>
<dbReference type="InterPro" id="IPR036452">
    <property type="entry name" value="Ribo_hydro-like"/>
</dbReference>
<evidence type="ECO:0000256" key="1">
    <source>
        <dbReference type="ARBA" id="ARBA00009176"/>
    </source>
</evidence>
<gene>
    <name evidence="4" type="ORF">SMN809_LOCUS59529</name>
</gene>
<dbReference type="AlphaFoldDB" id="A0A8S3E3N0"/>
<sequence length="156" mass="17003">KQMAHRRNCLILVFLIIVNKFYVDSRPLTLAKLQIQNCISQNVTRQPVIIDTDADVDDLWAILYALNVPTIDVLAITTVGNAYSKPLYSGSNVLTFLDLIGCSSGVAVGYGVNLPLMSSGYAIPQSLLDSIDSYMTDPTCLNQSANIFLQPSPFSA</sequence>
<name>A0A8S3E3N0_9BILA</name>
<dbReference type="Pfam" id="PF01156">
    <property type="entry name" value="IU_nuc_hydro"/>
    <property type="match status" value="1"/>
</dbReference>
<dbReference type="EMBL" id="CAJOBI010227657">
    <property type="protein sequence ID" value="CAF5056991.1"/>
    <property type="molecule type" value="Genomic_DNA"/>
</dbReference>
<reference evidence="4" key="1">
    <citation type="submission" date="2021-02" db="EMBL/GenBank/DDBJ databases">
        <authorList>
            <person name="Nowell W R."/>
        </authorList>
    </citation>
    <scope>NUCLEOTIDE SEQUENCE</scope>
</reference>
<evidence type="ECO:0000256" key="2">
    <source>
        <dbReference type="SAM" id="SignalP"/>
    </source>
</evidence>
<dbReference type="SUPFAM" id="SSF53590">
    <property type="entry name" value="Nucleoside hydrolase"/>
    <property type="match status" value="1"/>
</dbReference>
<feature type="signal peptide" evidence="2">
    <location>
        <begin position="1"/>
        <end position="25"/>
    </location>
</feature>
<dbReference type="Proteomes" id="UP000676336">
    <property type="component" value="Unassembled WGS sequence"/>
</dbReference>
<proteinExistence type="inferred from homology"/>
<feature type="non-terminal residue" evidence="4">
    <location>
        <position position="1"/>
    </location>
</feature>
<comment type="similarity">
    <text evidence="1">Belongs to the IUNH family.</text>
</comment>
<feature type="domain" description="Inosine/uridine-preferring nucleoside hydrolase" evidence="3">
    <location>
        <begin position="48"/>
        <end position="119"/>
    </location>
</feature>
<evidence type="ECO:0000313" key="4">
    <source>
        <dbReference type="EMBL" id="CAF5056991.1"/>
    </source>
</evidence>
<comment type="caution">
    <text evidence="4">The sequence shown here is derived from an EMBL/GenBank/DDBJ whole genome shotgun (WGS) entry which is preliminary data.</text>
</comment>
<feature type="chain" id="PRO_5035856138" description="Inosine/uridine-preferring nucleoside hydrolase domain-containing protein" evidence="2">
    <location>
        <begin position="26"/>
        <end position="156"/>
    </location>
</feature>
<accession>A0A8S3E3N0</accession>
<evidence type="ECO:0000313" key="5">
    <source>
        <dbReference type="Proteomes" id="UP000676336"/>
    </source>
</evidence>